<feature type="transmembrane region" description="Helical" evidence="8">
    <location>
        <begin position="67"/>
        <end position="88"/>
    </location>
</feature>
<organism evidence="9 10">
    <name type="scientific">Advenella kashmirensis</name>
    <dbReference type="NCBI Taxonomy" id="310575"/>
    <lineage>
        <taxon>Bacteria</taxon>
        <taxon>Pseudomonadati</taxon>
        <taxon>Pseudomonadota</taxon>
        <taxon>Betaproteobacteria</taxon>
        <taxon>Burkholderiales</taxon>
        <taxon>Alcaligenaceae</taxon>
    </lineage>
</organism>
<name>A0A356LHQ7_9BURK</name>
<accession>A0A356LHQ7</accession>
<reference evidence="9 10" key="1">
    <citation type="journal article" date="2018" name="Nat. Biotechnol.">
        <title>A standardized bacterial taxonomy based on genome phylogeny substantially revises the tree of life.</title>
        <authorList>
            <person name="Parks D.H."/>
            <person name="Chuvochina M."/>
            <person name="Waite D.W."/>
            <person name="Rinke C."/>
            <person name="Skarshewski A."/>
            <person name="Chaumeil P.A."/>
            <person name="Hugenholtz P."/>
        </authorList>
    </citation>
    <scope>NUCLEOTIDE SEQUENCE [LARGE SCALE GENOMIC DNA]</scope>
    <source>
        <strain evidence="9">UBA10707</strain>
    </source>
</reference>
<keyword evidence="7" id="KW-0406">Ion transport</keyword>
<feature type="transmembrane region" description="Helical" evidence="8">
    <location>
        <begin position="209"/>
        <end position="229"/>
    </location>
</feature>
<sequence>MIGGMKPASIFSIPSDLGAQERLQRRHMLARLGLAWLVMMQVMMFAFPGYLRASYVDAETVDTLDTAIIVMNWCSLLLTVPVLLYCAWPIWRGFVGRDPHDTHQQSMNWPIGLGIVVAFIPSAIATFRQSGEVYFESIAMFVAFVLTARYLALAARQSAGAAFDQRFDQESRLLAKTADRVGLYFVSIQIALSIVSALIWYMFIDSDHALSVLVALFVMSCPCAMAMAVPSAQAAARAIVLGSPPLSQKALIALRAQTVRVARRSLYGSLLWHLLMIPFAMIGLVQPWLAAITMLVSSMAVAFYAWHFYKNYTVGKPVGAGTVAINSSSA</sequence>
<evidence type="ECO:0000256" key="8">
    <source>
        <dbReference type="SAM" id="Phobius"/>
    </source>
</evidence>
<evidence type="ECO:0000256" key="1">
    <source>
        <dbReference type="ARBA" id="ARBA00004651"/>
    </source>
</evidence>
<keyword evidence="8" id="KW-0472">Membrane</keyword>
<dbReference type="GO" id="GO:0005507">
    <property type="term" value="F:copper ion binding"/>
    <property type="evidence" value="ECO:0007669"/>
    <property type="project" value="TreeGrafter"/>
</dbReference>
<gene>
    <name evidence="9" type="ORF">DD666_13665</name>
</gene>
<protein>
    <submittedName>
        <fullName evidence="9">Uncharacterized protein</fullName>
    </submittedName>
</protein>
<keyword evidence="2" id="KW-0813">Transport</keyword>
<feature type="transmembrane region" description="Helical" evidence="8">
    <location>
        <begin position="109"/>
        <end position="127"/>
    </location>
</feature>
<keyword evidence="6" id="KW-1278">Translocase</keyword>
<dbReference type="AlphaFoldDB" id="A0A356LHQ7"/>
<keyword evidence="8" id="KW-0812">Transmembrane</keyword>
<evidence type="ECO:0000313" key="9">
    <source>
        <dbReference type="EMBL" id="HBP30452.1"/>
    </source>
</evidence>
<feature type="transmembrane region" description="Helical" evidence="8">
    <location>
        <begin position="288"/>
        <end position="306"/>
    </location>
</feature>
<keyword evidence="8" id="KW-1133">Transmembrane helix</keyword>
<evidence type="ECO:0000256" key="3">
    <source>
        <dbReference type="ARBA" id="ARBA00022475"/>
    </source>
</evidence>
<feature type="transmembrane region" description="Helical" evidence="8">
    <location>
        <begin position="133"/>
        <end position="152"/>
    </location>
</feature>
<dbReference type="Proteomes" id="UP000264036">
    <property type="component" value="Unassembled WGS sequence"/>
</dbReference>
<evidence type="ECO:0000256" key="4">
    <source>
        <dbReference type="ARBA" id="ARBA00022553"/>
    </source>
</evidence>
<dbReference type="GO" id="GO:0055070">
    <property type="term" value="P:copper ion homeostasis"/>
    <property type="evidence" value="ECO:0007669"/>
    <property type="project" value="TreeGrafter"/>
</dbReference>
<evidence type="ECO:0000256" key="7">
    <source>
        <dbReference type="ARBA" id="ARBA00023065"/>
    </source>
</evidence>
<dbReference type="GO" id="GO:0005886">
    <property type="term" value="C:plasma membrane"/>
    <property type="evidence" value="ECO:0007669"/>
    <property type="project" value="UniProtKB-SubCell"/>
</dbReference>
<comment type="caution">
    <text evidence="9">The sequence shown here is derived from an EMBL/GenBank/DDBJ whole genome shotgun (WGS) entry which is preliminary data.</text>
</comment>
<dbReference type="EMBL" id="DOEK01000029">
    <property type="protein sequence ID" value="HBP30452.1"/>
    <property type="molecule type" value="Genomic_DNA"/>
</dbReference>
<feature type="transmembrane region" description="Helical" evidence="8">
    <location>
        <begin position="181"/>
        <end position="203"/>
    </location>
</feature>
<dbReference type="PANTHER" id="PTHR43520:SF5">
    <property type="entry name" value="CATION-TRANSPORTING P-TYPE ATPASE-RELATED"/>
    <property type="match status" value="1"/>
</dbReference>
<feature type="transmembrane region" description="Helical" evidence="8">
    <location>
        <begin position="265"/>
        <end position="282"/>
    </location>
</feature>
<evidence type="ECO:0000256" key="6">
    <source>
        <dbReference type="ARBA" id="ARBA00022967"/>
    </source>
</evidence>
<comment type="subcellular location">
    <subcellularLocation>
        <location evidence="1">Cell membrane</location>
        <topology evidence="1">Multi-pass membrane protein</topology>
    </subcellularLocation>
</comment>
<evidence type="ECO:0000256" key="2">
    <source>
        <dbReference type="ARBA" id="ARBA00022448"/>
    </source>
</evidence>
<feature type="transmembrane region" description="Helical" evidence="8">
    <location>
        <begin position="29"/>
        <end position="47"/>
    </location>
</feature>
<evidence type="ECO:0000256" key="5">
    <source>
        <dbReference type="ARBA" id="ARBA00022842"/>
    </source>
</evidence>
<keyword evidence="5" id="KW-0460">Magnesium</keyword>
<proteinExistence type="predicted"/>
<evidence type="ECO:0000313" key="10">
    <source>
        <dbReference type="Proteomes" id="UP000264036"/>
    </source>
</evidence>
<keyword evidence="3" id="KW-1003">Cell membrane</keyword>
<dbReference type="GO" id="GO:0043682">
    <property type="term" value="F:P-type divalent copper transporter activity"/>
    <property type="evidence" value="ECO:0007669"/>
    <property type="project" value="TreeGrafter"/>
</dbReference>
<dbReference type="PANTHER" id="PTHR43520">
    <property type="entry name" value="ATP7, ISOFORM B"/>
    <property type="match status" value="1"/>
</dbReference>
<keyword evidence="4" id="KW-0597">Phosphoprotein</keyword>